<dbReference type="EC" id="3.4.11.2" evidence="4"/>
<dbReference type="Pfam" id="PF11838">
    <property type="entry name" value="ERAP1_C"/>
    <property type="match status" value="1"/>
</dbReference>
<protein>
    <recommendedName>
        <fullName evidence="5">Aminopeptidase N</fullName>
        <ecNumber evidence="4">3.4.11.2</ecNumber>
    </recommendedName>
    <alternativeName>
        <fullName evidence="12">Alanine aminopeptidase</fullName>
    </alternativeName>
    <alternativeName>
        <fullName evidence="13">Lysyl aminopeptidase</fullName>
    </alternativeName>
</protein>
<evidence type="ECO:0000256" key="7">
    <source>
        <dbReference type="ARBA" id="ARBA00022670"/>
    </source>
</evidence>
<dbReference type="Gene3D" id="1.10.390.10">
    <property type="entry name" value="Neutral Protease Domain 2"/>
    <property type="match status" value="1"/>
</dbReference>
<dbReference type="PANTHER" id="PTHR11533:SF174">
    <property type="entry name" value="PUROMYCIN-SENSITIVE AMINOPEPTIDASE-RELATED"/>
    <property type="match status" value="1"/>
</dbReference>
<reference evidence="17" key="1">
    <citation type="journal article" date="2019" name="Int. J. Syst. Evol. Microbiol.">
        <title>The Global Catalogue of Microorganisms (GCM) 10K type strain sequencing project: providing services to taxonomists for standard genome sequencing and annotation.</title>
        <authorList>
            <consortium name="The Broad Institute Genomics Platform"/>
            <consortium name="The Broad Institute Genome Sequencing Center for Infectious Disease"/>
            <person name="Wu L."/>
            <person name="Ma J."/>
        </authorList>
    </citation>
    <scope>NUCLEOTIDE SEQUENCE [LARGE SCALE GENOMIC DNA]</scope>
    <source>
        <strain evidence="17">JCM 15591</strain>
    </source>
</reference>
<comment type="catalytic activity">
    <reaction evidence="1">
        <text>Release of an N-terminal amino acid, Xaa-|-Yaa- from a peptide, amide or arylamide. Xaa is preferably Ala, but may be most amino acids including Pro (slow action). When a terminal hydrophobic residue is followed by a prolyl residue, the two may be released as an intact Xaa-Pro dipeptide.</text>
        <dbReference type="EC" id="3.4.11.2"/>
    </reaction>
</comment>
<dbReference type="EMBL" id="BAAAPN010000105">
    <property type="protein sequence ID" value="GAA1776473.1"/>
    <property type="molecule type" value="Genomic_DNA"/>
</dbReference>
<evidence type="ECO:0000256" key="4">
    <source>
        <dbReference type="ARBA" id="ARBA00012564"/>
    </source>
</evidence>
<dbReference type="SUPFAM" id="SSF55486">
    <property type="entry name" value="Metalloproteases ('zincins'), catalytic domain"/>
    <property type="match status" value="1"/>
</dbReference>
<evidence type="ECO:0000256" key="9">
    <source>
        <dbReference type="ARBA" id="ARBA00022801"/>
    </source>
</evidence>
<dbReference type="Gene3D" id="2.60.40.1730">
    <property type="entry name" value="tricorn interacting facor f3 domain"/>
    <property type="match status" value="1"/>
</dbReference>
<evidence type="ECO:0000256" key="1">
    <source>
        <dbReference type="ARBA" id="ARBA00000098"/>
    </source>
</evidence>
<keyword evidence="10" id="KW-0862">Zinc</keyword>
<keyword evidence="6 16" id="KW-0031">Aminopeptidase</keyword>
<dbReference type="InterPro" id="IPR012778">
    <property type="entry name" value="Pept_M1_aminopeptidase"/>
</dbReference>
<feature type="domain" description="Peptidase M1 membrane alanine aminopeptidase" evidence="14">
    <location>
        <begin position="220"/>
        <end position="434"/>
    </location>
</feature>
<evidence type="ECO:0000256" key="5">
    <source>
        <dbReference type="ARBA" id="ARBA00015611"/>
    </source>
</evidence>
<dbReference type="Proteomes" id="UP001501475">
    <property type="component" value="Unassembled WGS sequence"/>
</dbReference>
<evidence type="ECO:0000256" key="10">
    <source>
        <dbReference type="ARBA" id="ARBA00022833"/>
    </source>
</evidence>
<dbReference type="InterPro" id="IPR014782">
    <property type="entry name" value="Peptidase_M1_dom"/>
</dbReference>
<evidence type="ECO:0000256" key="6">
    <source>
        <dbReference type="ARBA" id="ARBA00022438"/>
    </source>
</evidence>
<keyword evidence="11" id="KW-0482">Metalloprotease</keyword>
<dbReference type="GO" id="GO:0004177">
    <property type="term" value="F:aminopeptidase activity"/>
    <property type="evidence" value="ECO:0007669"/>
    <property type="project" value="UniProtKB-KW"/>
</dbReference>
<evidence type="ECO:0000256" key="12">
    <source>
        <dbReference type="ARBA" id="ARBA00029811"/>
    </source>
</evidence>
<proteinExistence type="inferred from homology"/>
<evidence type="ECO:0000256" key="11">
    <source>
        <dbReference type="ARBA" id="ARBA00023049"/>
    </source>
</evidence>
<dbReference type="InterPro" id="IPR042097">
    <property type="entry name" value="Aminopeptidase_N-like_N_sf"/>
</dbReference>
<feature type="domain" description="ERAP1-like C-terminal" evidence="15">
    <location>
        <begin position="506"/>
        <end position="808"/>
    </location>
</feature>
<dbReference type="PANTHER" id="PTHR11533">
    <property type="entry name" value="PROTEASE M1 ZINC METALLOPROTEASE"/>
    <property type="match status" value="1"/>
</dbReference>
<dbReference type="Pfam" id="PF01433">
    <property type="entry name" value="Peptidase_M1"/>
    <property type="match status" value="1"/>
</dbReference>
<keyword evidence="9" id="KW-0378">Hydrolase</keyword>
<comment type="caution">
    <text evidence="16">The sequence shown here is derived from an EMBL/GenBank/DDBJ whole genome shotgun (WGS) entry which is preliminary data.</text>
</comment>
<organism evidence="16 17">
    <name type="scientific">Nostocoides vanveenii</name>
    <dbReference type="NCBI Taxonomy" id="330835"/>
    <lineage>
        <taxon>Bacteria</taxon>
        <taxon>Bacillati</taxon>
        <taxon>Actinomycetota</taxon>
        <taxon>Actinomycetes</taxon>
        <taxon>Micrococcales</taxon>
        <taxon>Intrasporangiaceae</taxon>
        <taxon>Nostocoides</taxon>
    </lineage>
</organism>
<dbReference type="InterPro" id="IPR001930">
    <property type="entry name" value="Peptidase_M1"/>
</dbReference>
<dbReference type="PRINTS" id="PR00756">
    <property type="entry name" value="ALADIPTASE"/>
</dbReference>
<evidence type="ECO:0000256" key="13">
    <source>
        <dbReference type="ARBA" id="ARBA00031533"/>
    </source>
</evidence>
<evidence type="ECO:0000256" key="3">
    <source>
        <dbReference type="ARBA" id="ARBA00010136"/>
    </source>
</evidence>
<dbReference type="SUPFAM" id="SSF63737">
    <property type="entry name" value="Leukotriene A4 hydrolase N-terminal domain"/>
    <property type="match status" value="1"/>
</dbReference>
<comment type="cofactor">
    <cofactor evidence="2">
        <name>Zn(2+)</name>
        <dbReference type="ChEBI" id="CHEBI:29105"/>
    </cofactor>
</comment>
<gene>
    <name evidence="16" type="primary">pepN_2</name>
    <name evidence="16" type="ORF">GCM10009810_36990</name>
</gene>
<dbReference type="InterPro" id="IPR024571">
    <property type="entry name" value="ERAP1-like_C_dom"/>
</dbReference>
<dbReference type="RefSeq" id="WP_344069223.1">
    <property type="nucleotide sequence ID" value="NZ_BAAAPN010000105.1"/>
</dbReference>
<dbReference type="InterPro" id="IPR027268">
    <property type="entry name" value="Peptidase_M4/M1_CTD_sf"/>
</dbReference>
<evidence type="ECO:0000259" key="14">
    <source>
        <dbReference type="Pfam" id="PF01433"/>
    </source>
</evidence>
<accession>A0ABP4XFU3</accession>
<keyword evidence="17" id="KW-1185">Reference proteome</keyword>
<dbReference type="InterPro" id="IPR050344">
    <property type="entry name" value="Peptidase_M1_aminopeptidases"/>
</dbReference>
<evidence type="ECO:0000313" key="16">
    <source>
        <dbReference type="EMBL" id="GAA1776473.1"/>
    </source>
</evidence>
<dbReference type="NCBIfam" id="TIGR02412">
    <property type="entry name" value="pepN_strep_liv"/>
    <property type="match status" value="1"/>
</dbReference>
<keyword evidence="7" id="KW-0645">Protease</keyword>
<sequence length="822" mass="89175">MPSLTRAESHERAHAIRVTEMRVELDLDQGPTHFASRTEIHFEASAESTFVDLAATTVHAITLGGVPLDPASVRERRLTLTGLGPSNVLVVDTTMAFSRDGQGLHRSVDPADGEAYVYGHVFLDAAPTVFACFDQPDLKAPYAVSVRTPHHWRVLGNGHATQTAPGQWELARTAPLATYFVTVCAGPWASAEREHRGLPLGIHARRSLADPLARQADQLLDVTAAFMDYFQELFGIGYPFGDYHQVFCPEFNAGAMENPGCVTIRDNYLFRGAATDDELLTRTNTIAHEMAHMWFGDLVTMKWWDDLWLNESFAEYLAHRACSTVMNSDATWIDSTMARALWGHSAERSPSTHPVAGSPAPDAQSALNNFDGISYAKGAAVLRQLIAHIGDAAFVAGVRDHLRANAFGNSDLAGFLASVERAADTDLSGWSNAWLETAGMDTVHAHQDTGRVTRTIPADHPKVSRPHTFDIAGFDADREVFRVRGTVAKATTRWPALQEAPRAAMVIPNASDLTWAVTGFEPETLANLPLGLASIPDTHARAVAWLALIDGMHLGTIDPRTILDTFSHAWPVEVNDSIRNRVGTHVVDRVIPNFVVPQDQRAAESAVADAAQRLIDGADSRGGRLIGARVVAQTTADVALLGSWLAGTGLPPGLADDSDFRWLVVRALARLDAIDDDDIDMLRAQDATLTGDHAALAARATRPSAATKRWAWAELTATGERSNYERNALAGAFWVGDRDLLRPYVERYFADIPALGAHLGEDALGMVATLAYPLRVVEPATLEMSQHALADDRLSPALRRAIVDAQAKLDAALTSQARFASP</sequence>
<evidence type="ECO:0000259" key="15">
    <source>
        <dbReference type="Pfam" id="PF11838"/>
    </source>
</evidence>
<evidence type="ECO:0000256" key="8">
    <source>
        <dbReference type="ARBA" id="ARBA00022723"/>
    </source>
</evidence>
<comment type="similarity">
    <text evidence="3">Belongs to the peptidase M1 family.</text>
</comment>
<evidence type="ECO:0000256" key="2">
    <source>
        <dbReference type="ARBA" id="ARBA00001947"/>
    </source>
</evidence>
<evidence type="ECO:0000313" key="17">
    <source>
        <dbReference type="Proteomes" id="UP001501475"/>
    </source>
</evidence>
<name>A0ABP4XFU3_9MICO</name>
<keyword evidence="8" id="KW-0479">Metal-binding</keyword>
<dbReference type="CDD" id="cd09602">
    <property type="entry name" value="M1_APN"/>
    <property type="match status" value="1"/>
</dbReference>